<dbReference type="EMBL" id="JACEIK010004214">
    <property type="protein sequence ID" value="MCD9644647.1"/>
    <property type="molecule type" value="Genomic_DNA"/>
</dbReference>
<name>A0ABS8VEB0_DATST</name>
<gene>
    <name evidence="1" type="ORF">HAX54_033035</name>
</gene>
<proteinExistence type="predicted"/>
<reference evidence="1 2" key="1">
    <citation type="journal article" date="2021" name="BMC Genomics">
        <title>Datura genome reveals duplications of psychoactive alkaloid biosynthetic genes and high mutation rate following tissue culture.</title>
        <authorList>
            <person name="Rajewski A."/>
            <person name="Carter-House D."/>
            <person name="Stajich J."/>
            <person name="Litt A."/>
        </authorList>
    </citation>
    <scope>NUCLEOTIDE SEQUENCE [LARGE SCALE GENOMIC DNA]</scope>
    <source>
        <strain evidence="1">AR-01</strain>
    </source>
</reference>
<protein>
    <submittedName>
        <fullName evidence="1">Uncharacterized protein</fullName>
    </submittedName>
</protein>
<sequence>CLYVVYYGWSGGSLVKSDEERVESYIKASECFVGEFGLVVCKTWGIVFVGYDSSVDHEDENRLQYTRFARSSEAPGAGTSLRIWGVTEQVIQESSPYITPST</sequence>
<keyword evidence="2" id="KW-1185">Reference proteome</keyword>
<feature type="non-terminal residue" evidence="1">
    <location>
        <position position="1"/>
    </location>
</feature>
<evidence type="ECO:0000313" key="2">
    <source>
        <dbReference type="Proteomes" id="UP000823775"/>
    </source>
</evidence>
<organism evidence="1 2">
    <name type="scientific">Datura stramonium</name>
    <name type="common">Jimsonweed</name>
    <name type="synonym">Common thornapple</name>
    <dbReference type="NCBI Taxonomy" id="4076"/>
    <lineage>
        <taxon>Eukaryota</taxon>
        <taxon>Viridiplantae</taxon>
        <taxon>Streptophyta</taxon>
        <taxon>Embryophyta</taxon>
        <taxon>Tracheophyta</taxon>
        <taxon>Spermatophyta</taxon>
        <taxon>Magnoliopsida</taxon>
        <taxon>eudicotyledons</taxon>
        <taxon>Gunneridae</taxon>
        <taxon>Pentapetalae</taxon>
        <taxon>asterids</taxon>
        <taxon>lamiids</taxon>
        <taxon>Solanales</taxon>
        <taxon>Solanaceae</taxon>
        <taxon>Solanoideae</taxon>
        <taxon>Datureae</taxon>
        <taxon>Datura</taxon>
    </lineage>
</organism>
<accession>A0ABS8VEB0</accession>
<evidence type="ECO:0000313" key="1">
    <source>
        <dbReference type="EMBL" id="MCD9644647.1"/>
    </source>
</evidence>
<dbReference type="Proteomes" id="UP000823775">
    <property type="component" value="Unassembled WGS sequence"/>
</dbReference>
<comment type="caution">
    <text evidence="1">The sequence shown here is derived from an EMBL/GenBank/DDBJ whole genome shotgun (WGS) entry which is preliminary data.</text>
</comment>